<keyword evidence="2" id="KW-0812">Transmembrane</keyword>
<proteinExistence type="predicted"/>
<dbReference type="EMBL" id="CP076456">
    <property type="protein sequence ID" value="QWQ37341.1"/>
    <property type="molecule type" value="Genomic_DNA"/>
</dbReference>
<protein>
    <submittedName>
        <fullName evidence="3">Transglycosylase SLT domain-containing protein</fullName>
    </submittedName>
</protein>
<feature type="region of interest" description="Disordered" evidence="1">
    <location>
        <begin position="1"/>
        <end position="42"/>
    </location>
</feature>
<reference evidence="3" key="1">
    <citation type="submission" date="2021-06" db="EMBL/GenBank/DDBJ databases">
        <title>Novel species in genus Arthrobacter.</title>
        <authorList>
            <person name="Zhang G."/>
        </authorList>
    </citation>
    <scope>NUCLEOTIDE SEQUENCE</scope>
    <source>
        <strain evidence="3">Zg-ZUI122</strain>
    </source>
</reference>
<keyword evidence="2" id="KW-0472">Membrane</keyword>
<feature type="compositionally biased region" description="Low complexity" evidence="1">
    <location>
        <begin position="86"/>
        <end position="99"/>
    </location>
</feature>
<dbReference type="KEGG" id="asun:KG104_06235"/>
<dbReference type="AlphaFoldDB" id="A0A975XLV4"/>
<evidence type="ECO:0000313" key="4">
    <source>
        <dbReference type="Proteomes" id="UP000680588"/>
    </source>
</evidence>
<dbReference type="Proteomes" id="UP000680588">
    <property type="component" value="Chromosome"/>
</dbReference>
<feature type="transmembrane region" description="Helical" evidence="2">
    <location>
        <begin position="43"/>
        <end position="64"/>
    </location>
</feature>
<dbReference type="SUPFAM" id="SSF53955">
    <property type="entry name" value="Lysozyme-like"/>
    <property type="match status" value="1"/>
</dbReference>
<evidence type="ECO:0000313" key="3">
    <source>
        <dbReference type="EMBL" id="QWQ37341.1"/>
    </source>
</evidence>
<gene>
    <name evidence="3" type="ORF">KG104_06235</name>
</gene>
<feature type="compositionally biased region" description="Basic and acidic residues" evidence="1">
    <location>
        <begin position="115"/>
        <end position="164"/>
    </location>
</feature>
<accession>A0A975XLV4</accession>
<name>A0A975XLV4_9MICC</name>
<evidence type="ECO:0000256" key="2">
    <source>
        <dbReference type="SAM" id="Phobius"/>
    </source>
</evidence>
<keyword evidence="2" id="KW-1133">Transmembrane helix</keyword>
<feature type="region of interest" description="Disordered" evidence="1">
    <location>
        <begin position="80"/>
        <end position="166"/>
    </location>
</feature>
<organism evidence="3 4">
    <name type="scientific">Arthrobacter sunyaminii</name>
    <dbReference type="NCBI Taxonomy" id="2816859"/>
    <lineage>
        <taxon>Bacteria</taxon>
        <taxon>Bacillati</taxon>
        <taxon>Actinomycetota</taxon>
        <taxon>Actinomycetes</taxon>
        <taxon>Micrococcales</taxon>
        <taxon>Micrococcaceae</taxon>
        <taxon>Arthrobacter</taxon>
    </lineage>
</organism>
<dbReference type="RefSeq" id="WP_207347576.1">
    <property type="nucleotide sequence ID" value="NZ_CP076456.1"/>
</dbReference>
<dbReference type="InterPro" id="IPR023346">
    <property type="entry name" value="Lysozyme-like_dom_sf"/>
</dbReference>
<keyword evidence="4" id="KW-1185">Reference proteome</keyword>
<sequence length="312" mass="32097">MTSLQKDALGNEDTQSDSHKSNDVPGRRGLTQERRQASRTRKLRIGAVAVAGGLAFFGIAGASVQNDQLRASLVSLTSPTAAPDTAESGPADEAGAAGDTDGDEQQKAADTAAADDAKKAADAKAEEAKAAEQKAAEEKAAEQKAAEEKSAEEARAAEELKAEEAAQAAAAEQARVAAEQEAAAKAAADAQAAADRAAEEAAAAAASVPMDDPAGAKAYAVSALAGHGWAASEMTCLNTLWEKESNWMTSATNASSGAYGIVQSLPAEKMASSGPDYLTNPKTQINWGLGYIESRYGSPCSALNFHYANNWY</sequence>
<evidence type="ECO:0000256" key="1">
    <source>
        <dbReference type="SAM" id="MobiDB-lite"/>
    </source>
</evidence>
<feature type="compositionally biased region" description="Basic and acidic residues" evidence="1">
    <location>
        <begin position="16"/>
        <end position="36"/>
    </location>
</feature>